<gene>
    <name evidence="3" type="ORF">PCO31010_01920</name>
</gene>
<dbReference type="AlphaFoldDB" id="A0A5E4UE94"/>
<feature type="compositionally biased region" description="Basic and acidic residues" evidence="1">
    <location>
        <begin position="30"/>
        <end position="39"/>
    </location>
</feature>
<keyword evidence="2" id="KW-1133">Transmembrane helix</keyword>
<dbReference type="Proteomes" id="UP000343335">
    <property type="component" value="Unassembled WGS sequence"/>
</dbReference>
<dbReference type="InterPro" id="IPR046613">
    <property type="entry name" value="DUF6726"/>
</dbReference>
<evidence type="ECO:0000256" key="1">
    <source>
        <dbReference type="SAM" id="MobiDB-lite"/>
    </source>
</evidence>
<dbReference type="EMBL" id="CABPSA010000002">
    <property type="protein sequence ID" value="VVD96519.1"/>
    <property type="molecule type" value="Genomic_DNA"/>
</dbReference>
<keyword evidence="2" id="KW-0472">Membrane</keyword>
<accession>A0A5E4UE94</accession>
<evidence type="ECO:0000256" key="2">
    <source>
        <dbReference type="SAM" id="Phobius"/>
    </source>
</evidence>
<dbReference type="Pfam" id="PF20487">
    <property type="entry name" value="DUF6726"/>
    <property type="match status" value="1"/>
</dbReference>
<organism evidence="3 4">
    <name type="scientific">Pandoraea commovens</name>
    <dbReference type="NCBI Taxonomy" id="2508289"/>
    <lineage>
        <taxon>Bacteria</taxon>
        <taxon>Pseudomonadati</taxon>
        <taxon>Pseudomonadota</taxon>
        <taxon>Betaproteobacteria</taxon>
        <taxon>Burkholderiales</taxon>
        <taxon>Burkholderiaceae</taxon>
        <taxon>Pandoraea</taxon>
    </lineage>
</organism>
<feature type="transmembrane region" description="Helical" evidence="2">
    <location>
        <begin position="61"/>
        <end position="82"/>
    </location>
</feature>
<sequence length="113" mass="11706">MTTLHTMSRKAVATPYAHTACTIETSDASALREPRRSAGSDDSDLSGRRASKPAPRNLRRWWALFAILPFVTSVAGCGLLAAPCRVVSAGLKIIPGVGGALATPTDACAAAID</sequence>
<proteinExistence type="predicted"/>
<evidence type="ECO:0000313" key="4">
    <source>
        <dbReference type="Proteomes" id="UP000343335"/>
    </source>
</evidence>
<keyword evidence="2" id="KW-0812">Transmembrane</keyword>
<dbReference type="OrthoDB" id="8943283at2"/>
<evidence type="ECO:0000313" key="3">
    <source>
        <dbReference type="EMBL" id="VVD96519.1"/>
    </source>
</evidence>
<name>A0A5E4UE94_9BURK</name>
<feature type="region of interest" description="Disordered" evidence="1">
    <location>
        <begin position="27"/>
        <end position="53"/>
    </location>
</feature>
<protein>
    <submittedName>
        <fullName evidence="3">Lipoprotein</fullName>
    </submittedName>
</protein>
<keyword evidence="3" id="KW-0449">Lipoprotein</keyword>
<reference evidence="3 4" key="1">
    <citation type="submission" date="2019-08" db="EMBL/GenBank/DDBJ databases">
        <authorList>
            <person name="Peeters C."/>
        </authorList>
    </citation>
    <scope>NUCLEOTIDE SEQUENCE [LARGE SCALE GENOMIC DNA]</scope>
    <source>
        <strain evidence="3 4">LMG 31010</strain>
    </source>
</reference>